<evidence type="ECO:0000313" key="3">
    <source>
        <dbReference type="EMBL" id="KAG7583139.1"/>
    </source>
</evidence>
<dbReference type="CDD" id="cd00590">
    <property type="entry name" value="RRM_SF"/>
    <property type="match status" value="1"/>
</dbReference>
<proteinExistence type="predicted"/>
<evidence type="ECO:0000256" key="1">
    <source>
        <dbReference type="PROSITE-ProRule" id="PRU00176"/>
    </source>
</evidence>
<dbReference type="PROSITE" id="PS50102">
    <property type="entry name" value="RRM"/>
    <property type="match status" value="1"/>
</dbReference>
<protein>
    <submittedName>
        <fullName evidence="3">RNA recognition motif domain</fullName>
    </submittedName>
</protein>
<dbReference type="Pfam" id="PF00076">
    <property type="entry name" value="RRM_1"/>
    <property type="match status" value="1"/>
</dbReference>
<dbReference type="OrthoDB" id="79941at2759"/>
<dbReference type="PANTHER" id="PTHR32343">
    <property type="entry name" value="SERINE/ARGININE-RICH SPLICING FACTOR"/>
    <property type="match status" value="1"/>
</dbReference>
<keyword evidence="1" id="KW-0694">RNA-binding</keyword>
<comment type="caution">
    <text evidence="3">The sequence shown here is derived from an EMBL/GenBank/DDBJ whole genome shotgun (WGS) entry which is preliminary data.</text>
</comment>
<accession>A0A8T2BAW0</accession>
<dbReference type="EMBL" id="JAEFBJ010000008">
    <property type="protein sequence ID" value="KAG7583139.1"/>
    <property type="molecule type" value="Genomic_DNA"/>
</dbReference>
<keyword evidence="4" id="KW-1185">Reference proteome</keyword>
<dbReference type="InterPro" id="IPR000504">
    <property type="entry name" value="RRM_dom"/>
</dbReference>
<evidence type="ECO:0000313" key="4">
    <source>
        <dbReference type="Proteomes" id="UP000694251"/>
    </source>
</evidence>
<sequence>MATDRGSAAAAGTPFLMKHAEDAKIRHENENDHVEATFKGSKEKGDALKKFIQVTNMSPRHTVVHLRQIFSFCGTIVDCFITDSKNLAYIEYSKPEEATAALTYNHILSFGRLLNVEIAKSLPQKPSSDRSSYSLPMMMPEAVAMSLQQLELQRDK</sequence>
<evidence type="ECO:0000259" key="2">
    <source>
        <dbReference type="PROSITE" id="PS50102"/>
    </source>
</evidence>
<dbReference type="PANTHER" id="PTHR32343:SF8">
    <property type="entry name" value="RNA RECOGNITION MOTIF (RRM)-CONTAINING PROTEIN"/>
    <property type="match status" value="1"/>
</dbReference>
<name>A0A8T2BAW0_ARASU</name>
<organism evidence="3 4">
    <name type="scientific">Arabidopsis suecica</name>
    <name type="common">Swedish thale-cress</name>
    <name type="synonym">Cardaminopsis suecica</name>
    <dbReference type="NCBI Taxonomy" id="45249"/>
    <lineage>
        <taxon>Eukaryota</taxon>
        <taxon>Viridiplantae</taxon>
        <taxon>Streptophyta</taxon>
        <taxon>Embryophyta</taxon>
        <taxon>Tracheophyta</taxon>
        <taxon>Spermatophyta</taxon>
        <taxon>Magnoliopsida</taxon>
        <taxon>eudicotyledons</taxon>
        <taxon>Gunneridae</taxon>
        <taxon>Pentapetalae</taxon>
        <taxon>rosids</taxon>
        <taxon>malvids</taxon>
        <taxon>Brassicales</taxon>
        <taxon>Brassicaceae</taxon>
        <taxon>Camelineae</taxon>
        <taxon>Arabidopsis</taxon>
    </lineage>
</organism>
<dbReference type="AlphaFoldDB" id="A0A8T2BAW0"/>
<dbReference type="SMART" id="SM00360">
    <property type="entry name" value="RRM"/>
    <property type="match status" value="1"/>
</dbReference>
<reference evidence="3 4" key="1">
    <citation type="submission" date="2020-12" db="EMBL/GenBank/DDBJ databases">
        <title>Concerted genomic and epigenomic changes stabilize Arabidopsis allopolyploids.</title>
        <authorList>
            <person name="Chen Z."/>
        </authorList>
    </citation>
    <scope>NUCLEOTIDE SEQUENCE [LARGE SCALE GENOMIC DNA]</scope>
    <source>
        <strain evidence="3">As9502</strain>
        <tissue evidence="3">Leaf</tissue>
    </source>
</reference>
<dbReference type="GO" id="GO:0003723">
    <property type="term" value="F:RNA binding"/>
    <property type="evidence" value="ECO:0007669"/>
    <property type="project" value="UniProtKB-UniRule"/>
</dbReference>
<feature type="domain" description="RRM" evidence="2">
    <location>
        <begin position="50"/>
        <end position="121"/>
    </location>
</feature>
<dbReference type="Proteomes" id="UP000694251">
    <property type="component" value="Chromosome 8"/>
</dbReference>
<gene>
    <name evidence="3" type="ORF">ISN44_As08g026720</name>
</gene>